<dbReference type="OMA" id="DYQKYQI"/>
<proteinExistence type="predicted"/>
<organism evidence="2 3">
    <name type="scientific">Paramecium tetraurelia</name>
    <dbReference type="NCBI Taxonomy" id="5888"/>
    <lineage>
        <taxon>Eukaryota</taxon>
        <taxon>Sar</taxon>
        <taxon>Alveolata</taxon>
        <taxon>Ciliophora</taxon>
        <taxon>Intramacronucleata</taxon>
        <taxon>Oligohymenophorea</taxon>
        <taxon>Peniculida</taxon>
        <taxon>Parameciidae</taxon>
        <taxon>Paramecium</taxon>
    </lineage>
</organism>
<dbReference type="HOGENOM" id="CLU_057973_0_0_1"/>
<dbReference type="GeneID" id="5013190"/>
<accession>A0BN91</accession>
<dbReference type="OrthoDB" id="8062037at2759"/>
<dbReference type="Proteomes" id="UP000000600">
    <property type="component" value="Unassembled WGS sequence"/>
</dbReference>
<protein>
    <submittedName>
        <fullName evidence="2">Uncharacterized protein</fullName>
    </submittedName>
</protein>
<evidence type="ECO:0000313" key="3">
    <source>
        <dbReference type="Proteomes" id="UP000000600"/>
    </source>
</evidence>
<gene>
    <name evidence="2" type="ORF">GSPATT00030646001</name>
</gene>
<dbReference type="AlphaFoldDB" id="A0BN91"/>
<name>A0BN91_PARTE</name>
<keyword evidence="3" id="KW-1185">Reference proteome</keyword>
<keyword evidence="1" id="KW-0175">Coiled coil</keyword>
<dbReference type="KEGG" id="ptm:GSPATT00030646001"/>
<feature type="coiled-coil region" evidence="1">
    <location>
        <begin position="86"/>
        <end position="113"/>
    </location>
</feature>
<evidence type="ECO:0000256" key="1">
    <source>
        <dbReference type="SAM" id="Coils"/>
    </source>
</evidence>
<dbReference type="InParanoid" id="A0BN91"/>
<dbReference type="PANTHER" id="PTHR47026">
    <property type="entry name" value="PIGMENTOSA GTPASE REGULATOR-LIKE PROTEIN, PUTATIVE-RELATED"/>
    <property type="match status" value="1"/>
</dbReference>
<reference evidence="2 3" key="1">
    <citation type="journal article" date="2006" name="Nature">
        <title>Global trends of whole-genome duplications revealed by the ciliate Paramecium tetraurelia.</title>
        <authorList>
            <consortium name="Genoscope"/>
            <person name="Aury J.-M."/>
            <person name="Jaillon O."/>
            <person name="Duret L."/>
            <person name="Noel B."/>
            <person name="Jubin C."/>
            <person name="Porcel B.M."/>
            <person name="Segurens B."/>
            <person name="Daubin V."/>
            <person name="Anthouard V."/>
            <person name="Aiach N."/>
            <person name="Arnaiz O."/>
            <person name="Billaut A."/>
            <person name="Beisson J."/>
            <person name="Blanc I."/>
            <person name="Bouhouche K."/>
            <person name="Camara F."/>
            <person name="Duharcourt S."/>
            <person name="Guigo R."/>
            <person name="Gogendeau D."/>
            <person name="Katinka M."/>
            <person name="Keller A.-M."/>
            <person name="Kissmehl R."/>
            <person name="Klotz C."/>
            <person name="Koll F."/>
            <person name="Le Moue A."/>
            <person name="Lepere C."/>
            <person name="Malinsky S."/>
            <person name="Nowacki M."/>
            <person name="Nowak J.K."/>
            <person name="Plattner H."/>
            <person name="Poulain J."/>
            <person name="Ruiz F."/>
            <person name="Serrano V."/>
            <person name="Zagulski M."/>
            <person name="Dessen P."/>
            <person name="Betermier M."/>
            <person name="Weissenbach J."/>
            <person name="Scarpelli C."/>
            <person name="Schachter V."/>
            <person name="Sperling L."/>
            <person name="Meyer E."/>
            <person name="Cohen J."/>
            <person name="Wincker P."/>
        </authorList>
    </citation>
    <scope>NUCLEOTIDE SEQUENCE [LARGE SCALE GENOMIC DNA]</scope>
    <source>
        <strain evidence="2 3">Stock d4-2</strain>
    </source>
</reference>
<feature type="coiled-coil region" evidence="1">
    <location>
        <begin position="168"/>
        <end position="224"/>
    </location>
</feature>
<evidence type="ECO:0000313" key="2">
    <source>
        <dbReference type="EMBL" id="CAK60008.1"/>
    </source>
</evidence>
<dbReference type="EMBL" id="CT868006">
    <property type="protein sequence ID" value="CAK60008.1"/>
    <property type="molecule type" value="Genomic_DNA"/>
</dbReference>
<dbReference type="RefSeq" id="XP_001427406.1">
    <property type="nucleotide sequence ID" value="XM_001427369.1"/>
</dbReference>
<dbReference type="PANTHER" id="PTHR47026:SF2">
    <property type="entry name" value="FLAGELLAR ASSOCIATED PROTEIN"/>
    <property type="match status" value="1"/>
</dbReference>
<sequence>MSQDPFPNEPKLNTANEVDQYIKTLQQYQDSCEKSSEYMQADAAQKRIVELKKQLKCNKHTANRNKKLKGLISTILINSTNSGIRRSVEQELLNKQQNEYNKVSEELESTISQKPKESSDRRIFGQIKEVSISIIFCYVDAQKIKEQRLLIEDADYQKYQIERTNKINTQLKQLKMRHKNEVNNLQQRIKAGQDEQKKNRSLELEKLLQKYQNIKKELEIKQKMDKLAFEGQFTNKGSSNQSVYMSQM</sequence>